<organism evidence="8 9">
    <name type="scientific">Sulfurimonas autotrophica (strain ATCC BAA-671 / DSM 16294 / JCM 11897 / OK10)</name>
    <dbReference type="NCBI Taxonomy" id="563040"/>
    <lineage>
        <taxon>Bacteria</taxon>
        <taxon>Pseudomonadati</taxon>
        <taxon>Campylobacterota</taxon>
        <taxon>Epsilonproteobacteria</taxon>
        <taxon>Campylobacterales</taxon>
        <taxon>Sulfurimonadaceae</taxon>
        <taxon>Sulfurimonas</taxon>
    </lineage>
</organism>
<dbReference type="RefSeq" id="WP_013327122.1">
    <property type="nucleotide sequence ID" value="NC_014506.1"/>
</dbReference>
<dbReference type="PANTHER" id="PTHR30026:SF20">
    <property type="entry name" value="OUTER MEMBRANE PROTEIN TOLC"/>
    <property type="match status" value="1"/>
</dbReference>
<keyword evidence="5" id="KW-0812">Transmembrane</keyword>
<dbReference type="Pfam" id="PF02321">
    <property type="entry name" value="OEP"/>
    <property type="match status" value="1"/>
</dbReference>
<evidence type="ECO:0000256" key="2">
    <source>
        <dbReference type="ARBA" id="ARBA00007613"/>
    </source>
</evidence>
<dbReference type="GO" id="GO:0015562">
    <property type="term" value="F:efflux transmembrane transporter activity"/>
    <property type="evidence" value="ECO:0007669"/>
    <property type="project" value="InterPro"/>
</dbReference>
<sequence length="412" mass="46438">MKKLLLLGIVPALLFGDDLKSLLDFAKENNNLVNASKISVAAKEKEVKSATSNYFPTLDASAFYKRDDDASPFQPGTTYGANAKIGFDIYDGGKKSYTKQQKENEHKSASFTYKDTKKSILLSITQDYYNLKSLNSSLEARIEASKAVKAQLERMQHFYEAELATSDDVDRLQSAYDSNIYAIESIKFQITAVKKGLELKVGKKISSLENSSFEKTVQETQNELDSIQALKYTKTALQNLSETIDSYYYPTIHIEETYTVYGYQDKPVLAGQPIQLLNNQNEVMATVGIRLFDFGTLKEQKEAVKLQADALNQQIIYKSKEQQMQLELALQRIHTAELNIKSSKSALKAAKSALKTITEKYNAGIVDNVVYLDALSSKTEAKATYEKSLNDLEIAYGIYYYYNNKNLEEFIK</sequence>
<dbReference type="OrthoDB" id="5338266at2"/>
<dbReference type="HOGENOM" id="CLU_012817_16_1_7"/>
<dbReference type="Proteomes" id="UP000007803">
    <property type="component" value="Chromosome"/>
</dbReference>
<evidence type="ECO:0000256" key="5">
    <source>
        <dbReference type="ARBA" id="ARBA00022692"/>
    </source>
</evidence>
<evidence type="ECO:0000256" key="1">
    <source>
        <dbReference type="ARBA" id="ARBA00004442"/>
    </source>
</evidence>
<keyword evidence="6" id="KW-0472">Membrane</keyword>
<dbReference type="eggNOG" id="COG1538">
    <property type="taxonomic scope" value="Bacteria"/>
</dbReference>
<keyword evidence="4" id="KW-1134">Transmembrane beta strand</keyword>
<evidence type="ECO:0000313" key="8">
    <source>
        <dbReference type="EMBL" id="ADN09369.1"/>
    </source>
</evidence>
<protein>
    <submittedName>
        <fullName evidence="8">Outer membrane efflux protein</fullName>
    </submittedName>
</protein>
<dbReference type="SUPFAM" id="SSF56954">
    <property type="entry name" value="Outer membrane efflux proteins (OEP)"/>
    <property type="match status" value="1"/>
</dbReference>
<dbReference type="STRING" id="563040.Saut_1321"/>
<gene>
    <name evidence="8" type="ordered locus">Saut_1321</name>
</gene>
<dbReference type="AlphaFoldDB" id="E0UTS5"/>
<name>E0UTS5_SULAO</name>
<keyword evidence="3" id="KW-0813">Transport</keyword>
<dbReference type="GO" id="GO:0009279">
    <property type="term" value="C:cell outer membrane"/>
    <property type="evidence" value="ECO:0007669"/>
    <property type="project" value="UniProtKB-SubCell"/>
</dbReference>
<accession>E0UTS5</accession>
<evidence type="ECO:0000256" key="7">
    <source>
        <dbReference type="ARBA" id="ARBA00023237"/>
    </source>
</evidence>
<dbReference type="PANTHER" id="PTHR30026">
    <property type="entry name" value="OUTER MEMBRANE PROTEIN TOLC"/>
    <property type="match status" value="1"/>
</dbReference>
<evidence type="ECO:0000256" key="3">
    <source>
        <dbReference type="ARBA" id="ARBA00022448"/>
    </source>
</evidence>
<comment type="subcellular location">
    <subcellularLocation>
        <location evidence="1">Cell outer membrane</location>
    </subcellularLocation>
</comment>
<evidence type="ECO:0000313" key="9">
    <source>
        <dbReference type="Proteomes" id="UP000007803"/>
    </source>
</evidence>
<proteinExistence type="inferred from homology"/>
<dbReference type="InterPro" id="IPR003423">
    <property type="entry name" value="OMP_efflux"/>
</dbReference>
<dbReference type="InterPro" id="IPR051906">
    <property type="entry name" value="TolC-like"/>
</dbReference>
<keyword evidence="9" id="KW-1185">Reference proteome</keyword>
<evidence type="ECO:0000256" key="6">
    <source>
        <dbReference type="ARBA" id="ARBA00023136"/>
    </source>
</evidence>
<dbReference type="Gene3D" id="1.20.1600.10">
    <property type="entry name" value="Outer membrane efflux proteins (OEP)"/>
    <property type="match status" value="1"/>
</dbReference>
<dbReference type="GO" id="GO:1990281">
    <property type="term" value="C:efflux pump complex"/>
    <property type="evidence" value="ECO:0007669"/>
    <property type="project" value="TreeGrafter"/>
</dbReference>
<keyword evidence="7" id="KW-0998">Cell outer membrane</keyword>
<dbReference type="EMBL" id="CP002205">
    <property type="protein sequence ID" value="ADN09369.1"/>
    <property type="molecule type" value="Genomic_DNA"/>
</dbReference>
<dbReference type="GO" id="GO:0015288">
    <property type="term" value="F:porin activity"/>
    <property type="evidence" value="ECO:0007669"/>
    <property type="project" value="TreeGrafter"/>
</dbReference>
<dbReference type="KEGG" id="sua:Saut_1321"/>
<evidence type="ECO:0000256" key="4">
    <source>
        <dbReference type="ARBA" id="ARBA00022452"/>
    </source>
</evidence>
<reference evidence="9" key="1">
    <citation type="journal article" date="2010" name="Stand. Genomic Sci.">
        <title>Complete genome sequence of Sulfurimonas autotrophica type strain (OK10).</title>
        <authorList>
            <person name="Sikorski J."/>
            <person name="Munk C."/>
            <person name="Lapidus A."/>
            <person name="Djao O."/>
            <person name="Lucas S."/>
            <person name="Glavina Del Rio T."/>
            <person name="Nolan M."/>
            <person name="Tice H."/>
            <person name="Han C."/>
            <person name="Cheng J."/>
            <person name="Tapia R."/>
            <person name="Goodwin L."/>
            <person name="Pitluck S."/>
            <person name="Liolios K."/>
            <person name="Ivanova N."/>
            <person name="Mavromatis K."/>
            <person name="Mikhailova N."/>
            <person name="Pati A."/>
            <person name="Sims D."/>
            <person name="Meincke L."/>
            <person name="Brettin T."/>
            <person name="Detter J."/>
            <person name="Chen A."/>
            <person name="Palaniappan K."/>
            <person name="Land M."/>
            <person name="Hauser L."/>
            <person name="Chang Y."/>
            <person name="Jeffries C."/>
            <person name="Rohde M."/>
            <person name="Lang E."/>
            <person name="Spring S."/>
            <person name="Goker M."/>
            <person name="Woyke T."/>
            <person name="Bristow J."/>
            <person name="Eisen J."/>
            <person name="Markowitz V."/>
            <person name="Hugenholtz P."/>
            <person name="Kyrpides N."/>
            <person name="Klenk H."/>
        </authorList>
    </citation>
    <scope>NUCLEOTIDE SEQUENCE [LARGE SCALE GENOMIC DNA]</scope>
    <source>
        <strain evidence="9">ATCC BAA-671 / DSM 16294 / JCM 11897 / OK10</strain>
    </source>
</reference>
<comment type="similarity">
    <text evidence="2">Belongs to the outer membrane factor (OMF) (TC 1.B.17) family.</text>
</comment>